<dbReference type="PANTHER" id="PTHR32027">
    <property type="entry name" value="CYTOSINE DEAMINASE"/>
    <property type="match status" value="1"/>
</dbReference>
<evidence type="ECO:0008006" key="3">
    <source>
        <dbReference type="Google" id="ProtNLM"/>
    </source>
</evidence>
<organism evidence="1 2">
    <name type="scientific">Aspergillus minisclerotigenes</name>
    <dbReference type="NCBI Taxonomy" id="656917"/>
    <lineage>
        <taxon>Eukaryota</taxon>
        <taxon>Fungi</taxon>
        <taxon>Dikarya</taxon>
        <taxon>Ascomycota</taxon>
        <taxon>Pezizomycotina</taxon>
        <taxon>Eurotiomycetes</taxon>
        <taxon>Eurotiomycetidae</taxon>
        <taxon>Eurotiales</taxon>
        <taxon>Aspergillaceae</taxon>
        <taxon>Aspergillus</taxon>
        <taxon>Aspergillus subgen. Circumdati</taxon>
    </lineage>
</organism>
<dbReference type="AlphaFoldDB" id="A0A5N6JAI9"/>
<reference evidence="1 2" key="1">
    <citation type="submission" date="2019-04" db="EMBL/GenBank/DDBJ databases">
        <title>Fungal friends and foes A comparative genomics study of 23 Aspergillus species from section Flavi.</title>
        <authorList>
            <consortium name="DOE Joint Genome Institute"/>
            <person name="Kjaerbolling I."/>
            <person name="Vesth T.C."/>
            <person name="Frisvad J.C."/>
            <person name="Nybo J.L."/>
            <person name="Theobald S."/>
            <person name="Kildgaard S."/>
            <person name="Petersen T.I."/>
            <person name="Kuo A."/>
            <person name="Sato A."/>
            <person name="Lyhne E.K."/>
            <person name="Kogle M.E."/>
            <person name="Wiebenga A."/>
            <person name="Kun R.S."/>
            <person name="Lubbers R.J."/>
            <person name="Makela M.R."/>
            <person name="Barry K."/>
            <person name="Chovatia M."/>
            <person name="Clum A."/>
            <person name="Daum C."/>
            <person name="Haridas S."/>
            <person name="He G."/>
            <person name="LaButti K."/>
            <person name="Lipzen A."/>
            <person name="Mondo S."/>
            <person name="Pangilinan J."/>
            <person name="Riley R."/>
            <person name="Salamov A."/>
            <person name="Simmons B.A."/>
            <person name="Magnuson J.K."/>
            <person name="Henrissat B."/>
            <person name="Mortensen U.H."/>
            <person name="Larsen T.O."/>
            <person name="De vries R.P."/>
            <person name="Grigoriev I.V."/>
            <person name="Machida M."/>
            <person name="Baker S.E."/>
            <person name="Andersen M.R."/>
        </authorList>
    </citation>
    <scope>NUCLEOTIDE SEQUENCE [LARGE SCALE GENOMIC DNA]</scope>
    <source>
        <strain evidence="1 2">CBS 117635</strain>
    </source>
</reference>
<gene>
    <name evidence="1" type="ORF">BDV30DRAFT_225074</name>
</gene>
<dbReference type="PANTHER" id="PTHR32027:SF0">
    <property type="entry name" value="CYTOSINE DEAMINASE"/>
    <property type="match status" value="1"/>
</dbReference>
<dbReference type="Gene3D" id="3.20.20.140">
    <property type="entry name" value="Metal-dependent hydrolases"/>
    <property type="match status" value="1"/>
</dbReference>
<evidence type="ECO:0000313" key="2">
    <source>
        <dbReference type="Proteomes" id="UP000326289"/>
    </source>
</evidence>
<sequence length="531" mass="58295">MAKIRSIEPRTGDLRCGISFPETVSIEVQAQAQLSQSTVHRHYLDKMPPPQLSPAIQTISNVRLHSHSPDPTTYDLNFSNEQTLSSIAPHTDTNTSPNTPPPPLALPALTHPHIHLDKAYIHNSTTIHPQTGSFQEALTLTTQAKATFTEADLHRRSEWLLSESLLNGVTALRAFIEIDATVHHKCLTTAIHLKHSWRNHCHIQLVAFAQDPLFSGPNAQTNRDLMHAAFTEHGAHIDVLGTTPYVESDLESAKKNIQWAITTAWQLDKHLDFHLDYHLDPTKGALVWYVLQCLRDVGWVKARTRKRVMLGHCTRFTLFGGDEWERLKLEIGDGEHALRVSFVGLPSSDLYMAAPPCALPPSSSCDSGSGSGCDVKEGGVGDRVRGTIRVPELIRRYGLDVVLGVNNVGNAFTPWGSVDPVALACLGVGVYQAGTVEDAELLYECVSTRARAAIGLEEESENGVCVRAGGRADLLLFFDVDESDCGIVRPRRSVAEVVWDPPSRMARAVVSGGRLVRGRGGLWDDDAFSFV</sequence>
<dbReference type="SUPFAM" id="SSF51556">
    <property type="entry name" value="Metallo-dependent hydrolases"/>
    <property type="match status" value="1"/>
</dbReference>
<dbReference type="GO" id="GO:0016814">
    <property type="term" value="F:hydrolase activity, acting on carbon-nitrogen (but not peptide) bonds, in cyclic amidines"/>
    <property type="evidence" value="ECO:0007669"/>
    <property type="project" value="TreeGrafter"/>
</dbReference>
<evidence type="ECO:0000313" key="1">
    <source>
        <dbReference type="EMBL" id="KAB8275299.1"/>
    </source>
</evidence>
<proteinExistence type="predicted"/>
<accession>A0A5N6JAI9</accession>
<name>A0A5N6JAI9_9EURO</name>
<protein>
    <recommendedName>
        <fullName evidence="3">Metallo-dependent hydrolase</fullName>
    </recommendedName>
</protein>
<dbReference type="Proteomes" id="UP000326289">
    <property type="component" value="Unassembled WGS sequence"/>
</dbReference>
<dbReference type="EMBL" id="ML732782">
    <property type="protein sequence ID" value="KAB8275299.1"/>
    <property type="molecule type" value="Genomic_DNA"/>
</dbReference>
<keyword evidence="2" id="KW-1185">Reference proteome</keyword>
<dbReference type="InterPro" id="IPR052349">
    <property type="entry name" value="Metallo-hydrolase_Enzymes"/>
</dbReference>
<dbReference type="InterPro" id="IPR032466">
    <property type="entry name" value="Metal_Hydrolase"/>
</dbReference>